<proteinExistence type="predicted"/>
<comment type="caution">
    <text evidence="1">The sequence shown here is derived from an EMBL/GenBank/DDBJ whole genome shotgun (WGS) entry which is preliminary data.</text>
</comment>
<dbReference type="Proteomes" id="UP000266385">
    <property type="component" value="Unassembled WGS sequence"/>
</dbReference>
<evidence type="ECO:0000313" key="2">
    <source>
        <dbReference type="Proteomes" id="UP000266385"/>
    </source>
</evidence>
<evidence type="ECO:0008006" key="3">
    <source>
        <dbReference type="Google" id="ProtNLM"/>
    </source>
</evidence>
<dbReference type="PROSITE" id="PS51257">
    <property type="entry name" value="PROKAR_LIPOPROTEIN"/>
    <property type="match status" value="1"/>
</dbReference>
<sequence>MTTRHLIVASAALALVASCGGPSIIDDAKNARLAKCPSNDIGTIVNNFYNTTSWTAYNCETETTKEVYAEGEIMFAGAYKTARLGFLYDETTGHVTLMGVDFSGQDQPMGIATALIEKMCEEAR</sequence>
<evidence type="ECO:0000313" key="1">
    <source>
        <dbReference type="EMBL" id="RIJ30031.1"/>
    </source>
</evidence>
<gene>
    <name evidence="1" type="ORF">D1223_05065</name>
</gene>
<accession>A0A399RHI6</accession>
<dbReference type="AlphaFoldDB" id="A0A399RHI6"/>
<dbReference type="OrthoDB" id="7632237at2"/>
<keyword evidence="2" id="KW-1185">Reference proteome</keyword>
<protein>
    <recommendedName>
        <fullName evidence="3">Lipoprotein</fullName>
    </recommendedName>
</protein>
<reference evidence="1 2" key="1">
    <citation type="submission" date="2018-08" db="EMBL/GenBank/DDBJ databases">
        <title>Henriciella mobilis sp. nov., isolated from seawater.</title>
        <authorList>
            <person name="Cheng H."/>
            <person name="Wu Y.-H."/>
            <person name="Xu X.-W."/>
            <person name="Guo L.-L."/>
        </authorList>
    </citation>
    <scope>NUCLEOTIDE SEQUENCE [LARGE SCALE GENOMIC DNA]</scope>
    <source>
        <strain evidence="1 2">JN25</strain>
    </source>
</reference>
<name>A0A399RHI6_9PROT</name>
<dbReference type="EMBL" id="QWFX01000006">
    <property type="protein sequence ID" value="RIJ30031.1"/>
    <property type="molecule type" value="Genomic_DNA"/>
</dbReference>
<dbReference type="RefSeq" id="WP_147372684.1">
    <property type="nucleotide sequence ID" value="NZ_QWFX01000006.1"/>
</dbReference>
<organism evidence="1 2">
    <name type="scientific">Henriciella mobilis</name>
    <dbReference type="NCBI Taxonomy" id="2305467"/>
    <lineage>
        <taxon>Bacteria</taxon>
        <taxon>Pseudomonadati</taxon>
        <taxon>Pseudomonadota</taxon>
        <taxon>Alphaproteobacteria</taxon>
        <taxon>Hyphomonadales</taxon>
        <taxon>Hyphomonadaceae</taxon>
        <taxon>Henriciella</taxon>
    </lineage>
</organism>